<name>A0AAV1ZRB1_9ARAC</name>
<sequence length="1091" mass="122567">MKNAATNHNSANDMKSTLNNEELDMREAGKGEEGVSFLSRGETELKIDRSGLQRYLPQCLQFAFAEKSAESLYREYYRIEKRRNTKILLLVLALVDIVLLATYAAAFPVRDVGQLAGQVTFLLGALLILAVVFTVVRCYAAVLPSRLWDCIPFLAWLVQLGHLVCDMWLFSVPRMPGDSVAWTLLYTYMIYLLLPLRLSVCLILSILMAFVHLLLVGVLPKPIDFTENQLGANVLLFVCANLLGCLSYFFLERRQRKAFLETRQSLEAKLILEEESQEQERLLLSVLPKHVAAEIREDLGAVVTGQFKKIYMSRHENVSILFADIVGFTAISSTCTAPELVKILNELFARFDKLSDKYHQLRIKILGDCYYCISGAPEERPDHAVLCVHMGLSMVDAIKSVREKTNTNVDMRVGVHTGAILAGVMGQRQWQFDVYSRDVVLANKMESAGMPGRVHISENTLGFLNGEFEVVPGDGMSREEALRQAGLETYFITKVLKPYPMGTLDEKTEQNGRSGKDDKDSDNSDSDEQDETSKLTGNGEKNFEEDYKARLHQELLGRETKGHIRQQANPLTLFFKDPKLETEFRKIKDTVSLVSISGLPVISIFCTAAYFLVMSGSIFAIICLPSGSMLLAIISLITICPSGLEIGPQMLRRMGYKFIEKPGMRLGIILTMVIIWCIAHIMSTDYENSWTWPASVSLGVLDGNGSNLTTVPPTFPPARLTHNFPQYLTYFAVLELIGLTVLNHLSHLIKLLLTIVIAVIQGFINLNLLQDSLDYYDDRTYGVSDHDMSHSIIQTVIVVVVAVCLILINRQLEVTSRRLFLWQKEVEEQREKVADMRLKNEALVYNILPPHVAKHFLGQSKKDEELYSKSYEAVGVLFAAMPNFSDFYTEDSVNNQGLECLRFLNEVISDYDALLEQPRFKDIIKIKTIGSTYMAASGLTEDCNYDPNAPLKVKWAHLAQLTEFALTLKETLTNINKESFNNFLLRMGINQGPITAGVIGARKPHYDMWGNTVNVSSRMESTGKAGCIQVVEETARILEEFDYVFEQRGLVAVKGKGNLMTYYLLGRKSDLKNSPVKSNLDTPPVQRTSSS</sequence>
<dbReference type="Pfam" id="PF16214">
    <property type="entry name" value="AC_N"/>
    <property type="match status" value="1"/>
</dbReference>
<keyword evidence="8" id="KW-0963">Cytoplasm</keyword>
<evidence type="ECO:0000256" key="15">
    <source>
        <dbReference type="ARBA" id="ARBA00022737"/>
    </source>
</evidence>
<feature type="region of interest" description="Disordered" evidence="33">
    <location>
        <begin position="502"/>
        <end position="543"/>
    </location>
</feature>
<keyword evidence="26 31" id="KW-0464">Manganese</keyword>
<evidence type="ECO:0000256" key="13">
    <source>
        <dbReference type="ARBA" id="ARBA00022723"/>
    </source>
</evidence>
<protein>
    <recommendedName>
        <fullName evidence="29">adenylate cyclase</fullName>
        <ecNumber evidence="29">4.6.1.1</ecNumber>
    </recommendedName>
</protein>
<keyword evidence="10" id="KW-0597">Phosphoprotein</keyword>
<dbReference type="GO" id="GO:0005886">
    <property type="term" value="C:plasma membrane"/>
    <property type="evidence" value="ECO:0007669"/>
    <property type="project" value="UniProtKB-SubCell"/>
</dbReference>
<dbReference type="GO" id="GO:0005524">
    <property type="term" value="F:ATP binding"/>
    <property type="evidence" value="ECO:0007669"/>
    <property type="project" value="UniProtKB-UniRule"/>
</dbReference>
<evidence type="ECO:0000256" key="16">
    <source>
        <dbReference type="ARBA" id="ARBA00022741"/>
    </source>
</evidence>
<keyword evidence="17 29" id="KW-0067">ATP-binding</keyword>
<dbReference type="Pfam" id="PF00211">
    <property type="entry name" value="Guanylate_cyc"/>
    <property type="match status" value="2"/>
</dbReference>
<feature type="transmembrane region" description="Helical" evidence="34">
    <location>
        <begin position="724"/>
        <end position="742"/>
    </location>
</feature>
<keyword evidence="7" id="KW-1003">Cell membrane</keyword>
<evidence type="ECO:0000256" key="24">
    <source>
        <dbReference type="ARBA" id="ARBA00023136"/>
    </source>
</evidence>
<feature type="transmembrane region" description="Helical" evidence="34">
    <location>
        <begin position="749"/>
        <end position="768"/>
    </location>
</feature>
<keyword evidence="12 34" id="KW-0812">Transmembrane</keyword>
<evidence type="ECO:0000256" key="5">
    <source>
        <dbReference type="ARBA" id="ARBA00004555"/>
    </source>
</evidence>
<feature type="binding site" evidence="30">
    <location>
        <begin position="366"/>
        <end position="368"/>
    </location>
    <ligand>
        <name>ATP</name>
        <dbReference type="ChEBI" id="CHEBI:30616"/>
    </ligand>
</feature>
<dbReference type="EC" id="4.6.1.1" evidence="29"/>
<evidence type="ECO:0000256" key="25">
    <source>
        <dbReference type="ARBA" id="ARBA00023180"/>
    </source>
</evidence>
<keyword evidence="21 34" id="KW-1133">Transmembrane helix</keyword>
<dbReference type="InterPro" id="IPR018297">
    <property type="entry name" value="A/G_cyclase_CS"/>
</dbReference>
<feature type="binding site" evidence="31">
    <location>
        <position position="368"/>
    </location>
    <ligand>
        <name>Mg(2+)</name>
        <dbReference type="ChEBI" id="CHEBI:18420"/>
        <label>2</label>
        <note>catalytic</note>
    </ligand>
</feature>
<dbReference type="SUPFAM" id="SSF55073">
    <property type="entry name" value="Nucleotide cyclase"/>
    <property type="match status" value="2"/>
</dbReference>
<dbReference type="PANTHER" id="PTHR45627:SF30">
    <property type="entry name" value="ADENYLATE CYCLASE TYPE 3"/>
    <property type="match status" value="1"/>
</dbReference>
<evidence type="ECO:0000256" key="4">
    <source>
        <dbReference type="ARBA" id="ARBA00004496"/>
    </source>
</evidence>
<keyword evidence="11" id="KW-0716">Sensory transduction</keyword>
<gene>
    <name evidence="36" type="ORF">LARSCL_LOCUS7202</name>
</gene>
<dbReference type="GO" id="GO:0005929">
    <property type="term" value="C:cilium"/>
    <property type="evidence" value="ECO:0007669"/>
    <property type="project" value="UniProtKB-SubCell"/>
</dbReference>
<evidence type="ECO:0000256" key="22">
    <source>
        <dbReference type="ARBA" id="ARBA00022998"/>
    </source>
</evidence>
<keyword evidence="15" id="KW-0677">Repeat</keyword>
<feature type="compositionally biased region" description="Basic and acidic residues" evidence="33">
    <location>
        <begin position="504"/>
        <end position="522"/>
    </location>
</feature>
<keyword evidence="22 29" id="KW-0115">cAMP biosynthesis</keyword>
<evidence type="ECO:0000256" key="14">
    <source>
        <dbReference type="ARBA" id="ARBA00022725"/>
    </source>
</evidence>
<feature type="transmembrane region" description="Helical" evidence="34">
    <location>
        <begin position="231"/>
        <end position="251"/>
    </location>
</feature>
<keyword evidence="14" id="KW-0552">Olfaction</keyword>
<feature type="transmembrane region" description="Helical" evidence="34">
    <location>
        <begin position="591"/>
        <end position="612"/>
    </location>
</feature>
<evidence type="ECO:0000256" key="34">
    <source>
        <dbReference type="SAM" id="Phobius"/>
    </source>
</evidence>
<comment type="subcellular location">
    <subcellularLocation>
        <location evidence="6">Cell membrane</location>
        <topology evidence="6">Multi-pass membrane protein</topology>
    </subcellularLocation>
    <subcellularLocation>
        <location evidence="3">Cell projection</location>
        <location evidence="3">Cilium</location>
    </subcellularLocation>
    <subcellularLocation>
        <location evidence="4">Cytoplasm</location>
    </subcellularLocation>
    <subcellularLocation>
        <location evidence="5">Golgi apparatus</location>
    </subcellularLocation>
</comment>
<keyword evidence="13 29" id="KW-0479">Metal-binding</keyword>
<dbReference type="Gene3D" id="3.30.70.1230">
    <property type="entry name" value="Nucleotide cyclase"/>
    <property type="match status" value="2"/>
</dbReference>
<comment type="cofactor">
    <cofactor evidence="31">
        <name>Mg(2+)</name>
        <dbReference type="ChEBI" id="CHEBI:18420"/>
    </cofactor>
    <cofactor evidence="31">
        <name>Mn(2+)</name>
        <dbReference type="ChEBI" id="CHEBI:29035"/>
    </cofactor>
    <text evidence="31">Binds 2 magnesium ions per subunit. Is also active with manganese (in vitro).</text>
</comment>
<evidence type="ECO:0000256" key="18">
    <source>
        <dbReference type="ARBA" id="ARBA00022842"/>
    </source>
</evidence>
<dbReference type="PROSITE" id="PS00452">
    <property type="entry name" value="GUANYLATE_CYCLASE_1"/>
    <property type="match status" value="1"/>
</dbReference>
<dbReference type="AlphaFoldDB" id="A0AAV1ZRB1"/>
<evidence type="ECO:0000313" key="36">
    <source>
        <dbReference type="EMBL" id="CAL1273969.1"/>
    </source>
</evidence>
<evidence type="ECO:0000256" key="7">
    <source>
        <dbReference type="ARBA" id="ARBA00022475"/>
    </source>
</evidence>
<dbReference type="GO" id="GO:0004016">
    <property type="term" value="F:adenylate cyclase activity"/>
    <property type="evidence" value="ECO:0007669"/>
    <property type="project" value="UniProtKB-EC"/>
</dbReference>
<evidence type="ECO:0000256" key="9">
    <source>
        <dbReference type="ARBA" id="ARBA00022499"/>
    </source>
</evidence>
<feature type="transmembrane region" description="Helical" evidence="34">
    <location>
        <begin position="151"/>
        <end position="170"/>
    </location>
</feature>
<evidence type="ECO:0000256" key="19">
    <source>
        <dbReference type="ARBA" id="ARBA00022843"/>
    </source>
</evidence>
<evidence type="ECO:0000259" key="35">
    <source>
        <dbReference type="PROSITE" id="PS50125"/>
    </source>
</evidence>
<keyword evidence="23" id="KW-0333">Golgi apparatus</keyword>
<keyword evidence="20" id="KW-0112">Calmodulin-binding</keyword>
<feature type="binding site" evidence="31">
    <location>
        <position position="368"/>
    </location>
    <ligand>
        <name>Mg(2+)</name>
        <dbReference type="ChEBI" id="CHEBI:18420"/>
        <label>1</label>
        <note>catalytic</note>
    </ligand>
</feature>
<organism evidence="36 37">
    <name type="scientific">Larinioides sclopetarius</name>
    <dbReference type="NCBI Taxonomy" id="280406"/>
    <lineage>
        <taxon>Eukaryota</taxon>
        <taxon>Metazoa</taxon>
        <taxon>Ecdysozoa</taxon>
        <taxon>Arthropoda</taxon>
        <taxon>Chelicerata</taxon>
        <taxon>Arachnida</taxon>
        <taxon>Araneae</taxon>
        <taxon>Araneomorphae</taxon>
        <taxon>Entelegynae</taxon>
        <taxon>Araneoidea</taxon>
        <taxon>Araneidae</taxon>
        <taxon>Larinioides</taxon>
    </lineage>
</organism>
<evidence type="ECO:0000256" key="29">
    <source>
        <dbReference type="PIRNR" id="PIRNR039050"/>
    </source>
</evidence>
<evidence type="ECO:0000256" key="33">
    <source>
        <dbReference type="SAM" id="MobiDB-lite"/>
    </source>
</evidence>
<feature type="transmembrane region" description="Helical" evidence="34">
    <location>
        <begin position="119"/>
        <end position="139"/>
    </location>
</feature>
<feature type="domain" description="Guanylate cyclase" evidence="35">
    <location>
        <begin position="319"/>
        <end position="446"/>
    </location>
</feature>
<keyword evidence="28" id="KW-0966">Cell projection</keyword>
<feature type="binding site" evidence="30">
    <location>
        <position position="412"/>
    </location>
    <ligand>
        <name>ATP</name>
        <dbReference type="ChEBI" id="CHEBI:30616"/>
    </ligand>
</feature>
<feature type="transmembrane region" description="Helical" evidence="34">
    <location>
        <begin position="176"/>
        <end position="194"/>
    </location>
</feature>
<comment type="cofactor">
    <cofactor evidence="2">
        <name>Mn(2+)</name>
        <dbReference type="ChEBI" id="CHEBI:29035"/>
    </cofactor>
</comment>
<comment type="catalytic activity">
    <reaction evidence="1 29">
        <text>ATP = 3',5'-cyclic AMP + diphosphate</text>
        <dbReference type="Rhea" id="RHEA:15389"/>
        <dbReference type="ChEBI" id="CHEBI:30616"/>
        <dbReference type="ChEBI" id="CHEBI:33019"/>
        <dbReference type="ChEBI" id="CHEBI:58165"/>
        <dbReference type="EC" id="4.6.1.1"/>
    </reaction>
</comment>
<evidence type="ECO:0000256" key="10">
    <source>
        <dbReference type="ARBA" id="ARBA00022553"/>
    </source>
</evidence>
<evidence type="ECO:0000256" key="23">
    <source>
        <dbReference type="ARBA" id="ARBA00023034"/>
    </source>
</evidence>
<keyword evidence="19" id="KW-0832">Ubl conjugation</keyword>
<dbReference type="GO" id="GO:0007189">
    <property type="term" value="P:adenylate cyclase-activating G protein-coupled receptor signaling pathway"/>
    <property type="evidence" value="ECO:0007669"/>
    <property type="project" value="TreeGrafter"/>
</dbReference>
<feature type="binding site" evidence="31">
    <location>
        <position position="324"/>
    </location>
    <ligand>
        <name>Mg(2+)</name>
        <dbReference type="ChEBI" id="CHEBI:18420"/>
        <label>2</label>
        <note>catalytic</note>
    </ligand>
</feature>
<accession>A0AAV1ZRB1</accession>
<keyword evidence="25" id="KW-0325">Glycoprotein</keyword>
<feature type="binding site" evidence="31">
    <location>
        <position position="324"/>
    </location>
    <ligand>
        <name>Mg(2+)</name>
        <dbReference type="ChEBI" id="CHEBI:18420"/>
        <label>1</label>
        <note>catalytic</note>
    </ligand>
</feature>
<evidence type="ECO:0000256" key="28">
    <source>
        <dbReference type="ARBA" id="ARBA00023273"/>
    </source>
</evidence>
<evidence type="ECO:0000256" key="32">
    <source>
        <dbReference type="RuleBase" id="RU000405"/>
    </source>
</evidence>
<feature type="transmembrane region" description="Helical" evidence="34">
    <location>
        <begin position="788"/>
        <end position="808"/>
    </location>
</feature>
<keyword evidence="27 29" id="KW-0456">Lyase</keyword>
<keyword evidence="9" id="KW-1017">Isopeptide bond</keyword>
<evidence type="ECO:0000256" key="12">
    <source>
        <dbReference type="ARBA" id="ARBA00022692"/>
    </source>
</evidence>
<evidence type="ECO:0000256" key="6">
    <source>
        <dbReference type="ARBA" id="ARBA00004651"/>
    </source>
</evidence>
<dbReference type="FunFam" id="3.30.70.1230:FF:000006">
    <property type="entry name" value="Adenylate cyclase"/>
    <property type="match status" value="1"/>
</dbReference>
<comment type="function">
    <text evidence="29">Catalyzes the formation of the signaling molecule cAMP in response to G-protein signaling.</text>
</comment>
<feature type="transmembrane region" description="Helical" evidence="34">
    <location>
        <begin position="618"/>
        <end position="644"/>
    </location>
</feature>
<evidence type="ECO:0000256" key="20">
    <source>
        <dbReference type="ARBA" id="ARBA00022860"/>
    </source>
</evidence>
<dbReference type="InterPro" id="IPR029787">
    <property type="entry name" value="Nucleotide_cyclase"/>
</dbReference>
<evidence type="ECO:0000256" key="3">
    <source>
        <dbReference type="ARBA" id="ARBA00004138"/>
    </source>
</evidence>
<dbReference type="FunFam" id="3.30.70.1230:FF:000009">
    <property type="entry name" value="Adenylate cyclase"/>
    <property type="match status" value="1"/>
</dbReference>
<feature type="binding site" evidence="31">
    <location>
        <position position="325"/>
    </location>
    <ligand>
        <name>Mg(2+)</name>
        <dbReference type="ChEBI" id="CHEBI:18420"/>
        <label>2</label>
        <note>catalytic</note>
    </ligand>
</feature>
<feature type="binding site" evidence="30">
    <location>
        <begin position="324"/>
        <end position="329"/>
    </location>
    <ligand>
        <name>ATP</name>
        <dbReference type="ChEBI" id="CHEBI:30616"/>
    </ligand>
</feature>
<evidence type="ECO:0000256" key="31">
    <source>
        <dbReference type="PIRSR" id="PIRSR039050-51"/>
    </source>
</evidence>
<feature type="binding site" evidence="30">
    <location>
        <position position="927"/>
    </location>
    <ligand>
        <name>ATP</name>
        <dbReference type="ChEBI" id="CHEBI:30616"/>
    </ligand>
</feature>
<dbReference type="GO" id="GO:0005516">
    <property type="term" value="F:calmodulin binding"/>
    <property type="evidence" value="ECO:0007669"/>
    <property type="project" value="UniProtKB-KW"/>
</dbReference>
<keyword evidence="18 29" id="KW-0460">Magnesium</keyword>
<evidence type="ECO:0000256" key="2">
    <source>
        <dbReference type="ARBA" id="ARBA00001936"/>
    </source>
</evidence>
<dbReference type="PIRSF" id="PIRSF039050">
    <property type="entry name" value="Ade_cyc"/>
    <property type="match status" value="1"/>
</dbReference>
<dbReference type="SMART" id="SM00044">
    <property type="entry name" value="CYCc"/>
    <property type="match status" value="2"/>
</dbReference>
<dbReference type="PANTHER" id="PTHR45627">
    <property type="entry name" value="ADENYLATE CYCLASE TYPE 1"/>
    <property type="match status" value="1"/>
</dbReference>
<dbReference type="Proteomes" id="UP001497382">
    <property type="component" value="Unassembled WGS sequence"/>
</dbReference>
<feature type="domain" description="Guanylate cyclase" evidence="35">
    <location>
        <begin position="875"/>
        <end position="1020"/>
    </location>
</feature>
<feature type="binding site" evidence="30">
    <location>
        <position position="1054"/>
    </location>
    <ligand>
        <name>ATP</name>
        <dbReference type="ChEBI" id="CHEBI:30616"/>
    </ligand>
</feature>
<evidence type="ECO:0000313" key="37">
    <source>
        <dbReference type="Proteomes" id="UP001497382"/>
    </source>
</evidence>
<dbReference type="PROSITE" id="PS50125">
    <property type="entry name" value="GUANYLATE_CYCLASE_2"/>
    <property type="match status" value="2"/>
</dbReference>
<evidence type="ECO:0000256" key="21">
    <source>
        <dbReference type="ARBA" id="ARBA00022989"/>
    </source>
</evidence>
<keyword evidence="37" id="KW-1185">Reference proteome</keyword>
<dbReference type="GO" id="GO:0006171">
    <property type="term" value="P:cAMP biosynthetic process"/>
    <property type="evidence" value="ECO:0007669"/>
    <property type="project" value="UniProtKB-KW"/>
</dbReference>
<comment type="caution">
    <text evidence="36">The sequence shown here is derived from an EMBL/GenBank/DDBJ whole genome shotgun (WGS) entry which is preliminary data.</text>
</comment>
<keyword evidence="16 29" id="KW-0547">Nucleotide-binding</keyword>
<dbReference type="GO" id="GO:0035556">
    <property type="term" value="P:intracellular signal transduction"/>
    <property type="evidence" value="ECO:0007669"/>
    <property type="project" value="InterPro"/>
</dbReference>
<evidence type="ECO:0000256" key="17">
    <source>
        <dbReference type="ARBA" id="ARBA00022840"/>
    </source>
</evidence>
<evidence type="ECO:0000256" key="26">
    <source>
        <dbReference type="ARBA" id="ARBA00023211"/>
    </source>
</evidence>
<dbReference type="InterPro" id="IPR032628">
    <property type="entry name" value="AC_N"/>
</dbReference>
<reference evidence="36 37" key="1">
    <citation type="submission" date="2024-04" db="EMBL/GenBank/DDBJ databases">
        <authorList>
            <person name="Rising A."/>
            <person name="Reimegard J."/>
            <person name="Sonavane S."/>
            <person name="Akerstrom W."/>
            <person name="Nylinder S."/>
            <person name="Hedman E."/>
            <person name="Kallberg Y."/>
        </authorList>
    </citation>
    <scope>NUCLEOTIDE SEQUENCE [LARGE SCALE GENOMIC DNA]</scope>
</reference>
<dbReference type="GO" id="GO:0046872">
    <property type="term" value="F:metal ion binding"/>
    <property type="evidence" value="ECO:0007669"/>
    <property type="project" value="UniProtKB-KW"/>
</dbReference>
<evidence type="ECO:0000256" key="1">
    <source>
        <dbReference type="ARBA" id="ARBA00001593"/>
    </source>
</evidence>
<comment type="similarity">
    <text evidence="29 32">Belongs to the adenylyl cyclase class-4/guanylyl cyclase family.</text>
</comment>
<dbReference type="GO" id="GO:0005794">
    <property type="term" value="C:Golgi apparatus"/>
    <property type="evidence" value="ECO:0007669"/>
    <property type="project" value="UniProtKB-SubCell"/>
</dbReference>
<feature type="transmembrane region" description="Helical" evidence="34">
    <location>
        <begin position="87"/>
        <end position="107"/>
    </location>
</feature>
<feature type="binding site" evidence="30">
    <location>
        <begin position="1014"/>
        <end position="1018"/>
    </location>
    <ligand>
        <name>ATP</name>
        <dbReference type="ChEBI" id="CHEBI:30616"/>
    </ligand>
</feature>
<evidence type="ECO:0000256" key="8">
    <source>
        <dbReference type="ARBA" id="ARBA00022490"/>
    </source>
</evidence>
<keyword evidence="24 29" id="KW-0472">Membrane</keyword>
<evidence type="ECO:0000256" key="30">
    <source>
        <dbReference type="PIRSR" id="PIRSR039050-50"/>
    </source>
</evidence>
<evidence type="ECO:0000256" key="11">
    <source>
        <dbReference type="ARBA" id="ARBA00022606"/>
    </source>
</evidence>
<dbReference type="InterPro" id="IPR001054">
    <property type="entry name" value="A/G_cyclase"/>
</dbReference>
<feature type="transmembrane region" description="Helical" evidence="34">
    <location>
        <begin position="664"/>
        <end position="683"/>
    </location>
</feature>
<evidence type="ECO:0000256" key="27">
    <source>
        <dbReference type="ARBA" id="ARBA00023239"/>
    </source>
</evidence>
<dbReference type="EMBL" id="CAXIEN010000071">
    <property type="protein sequence ID" value="CAL1273969.1"/>
    <property type="molecule type" value="Genomic_DNA"/>
</dbReference>
<dbReference type="GO" id="GO:0007608">
    <property type="term" value="P:sensory perception of smell"/>
    <property type="evidence" value="ECO:0007669"/>
    <property type="project" value="UniProtKB-KW"/>
</dbReference>
<dbReference type="CDD" id="cd07302">
    <property type="entry name" value="CHD"/>
    <property type="match status" value="2"/>
</dbReference>
<proteinExistence type="inferred from homology"/>
<dbReference type="InterPro" id="IPR030672">
    <property type="entry name" value="Adcy"/>
</dbReference>
<feature type="binding site" evidence="30">
    <location>
        <begin position="1007"/>
        <end position="1009"/>
    </location>
    <ligand>
        <name>ATP</name>
        <dbReference type="ChEBI" id="CHEBI:30616"/>
    </ligand>
</feature>
<feature type="transmembrane region" description="Helical" evidence="34">
    <location>
        <begin position="201"/>
        <end position="219"/>
    </location>
</feature>